<dbReference type="Proteomes" id="UP000184383">
    <property type="component" value="Unassembled WGS sequence"/>
</dbReference>
<protein>
    <submittedName>
        <fullName evidence="1">Uncharacterized protein</fullName>
    </submittedName>
</protein>
<dbReference type="AlphaFoldDB" id="A0A1L9S120"/>
<reference evidence="2" key="1">
    <citation type="journal article" date="2017" name="Genome Biol.">
        <title>Comparative genomics reveals high biological diversity and specific adaptations in the industrially and medically important fungal genus Aspergillus.</title>
        <authorList>
            <person name="de Vries R.P."/>
            <person name="Riley R."/>
            <person name="Wiebenga A."/>
            <person name="Aguilar-Osorio G."/>
            <person name="Amillis S."/>
            <person name="Uchima C.A."/>
            <person name="Anderluh G."/>
            <person name="Asadollahi M."/>
            <person name="Askin M."/>
            <person name="Barry K."/>
            <person name="Battaglia E."/>
            <person name="Bayram O."/>
            <person name="Benocci T."/>
            <person name="Braus-Stromeyer S.A."/>
            <person name="Caldana C."/>
            <person name="Canovas D."/>
            <person name="Cerqueira G.C."/>
            <person name="Chen F."/>
            <person name="Chen W."/>
            <person name="Choi C."/>
            <person name="Clum A."/>
            <person name="Dos Santos R.A."/>
            <person name="Damasio A.R."/>
            <person name="Diallinas G."/>
            <person name="Emri T."/>
            <person name="Fekete E."/>
            <person name="Flipphi M."/>
            <person name="Freyberg S."/>
            <person name="Gallo A."/>
            <person name="Gournas C."/>
            <person name="Habgood R."/>
            <person name="Hainaut M."/>
            <person name="Harispe M.L."/>
            <person name="Henrissat B."/>
            <person name="Hilden K.S."/>
            <person name="Hope R."/>
            <person name="Hossain A."/>
            <person name="Karabika E."/>
            <person name="Karaffa L."/>
            <person name="Karanyi Z."/>
            <person name="Krasevec N."/>
            <person name="Kuo A."/>
            <person name="Kusch H."/>
            <person name="LaButti K."/>
            <person name="Lagendijk E.L."/>
            <person name="Lapidus A."/>
            <person name="Levasseur A."/>
            <person name="Lindquist E."/>
            <person name="Lipzen A."/>
            <person name="Logrieco A.F."/>
            <person name="MacCabe A."/>
            <person name="Maekelae M.R."/>
            <person name="Malavazi I."/>
            <person name="Melin P."/>
            <person name="Meyer V."/>
            <person name="Mielnichuk N."/>
            <person name="Miskei M."/>
            <person name="Molnar A.P."/>
            <person name="Mule G."/>
            <person name="Ngan C.Y."/>
            <person name="Orejas M."/>
            <person name="Orosz E."/>
            <person name="Ouedraogo J.P."/>
            <person name="Overkamp K.M."/>
            <person name="Park H.-S."/>
            <person name="Perrone G."/>
            <person name="Piumi F."/>
            <person name="Punt P.J."/>
            <person name="Ram A.F."/>
            <person name="Ramon A."/>
            <person name="Rauscher S."/>
            <person name="Record E."/>
            <person name="Riano-Pachon D.M."/>
            <person name="Robert V."/>
            <person name="Roehrig J."/>
            <person name="Ruller R."/>
            <person name="Salamov A."/>
            <person name="Salih N.S."/>
            <person name="Samson R.A."/>
            <person name="Sandor E."/>
            <person name="Sanguinetti M."/>
            <person name="Schuetze T."/>
            <person name="Sepcic K."/>
            <person name="Shelest E."/>
            <person name="Sherlock G."/>
            <person name="Sophianopoulou V."/>
            <person name="Squina F.M."/>
            <person name="Sun H."/>
            <person name="Susca A."/>
            <person name="Todd R.B."/>
            <person name="Tsang A."/>
            <person name="Unkles S.E."/>
            <person name="van de Wiele N."/>
            <person name="van Rossen-Uffink D."/>
            <person name="Oliveira J.V."/>
            <person name="Vesth T.C."/>
            <person name="Visser J."/>
            <person name="Yu J.-H."/>
            <person name="Zhou M."/>
            <person name="Andersen M.R."/>
            <person name="Archer D.B."/>
            <person name="Baker S.E."/>
            <person name="Benoit I."/>
            <person name="Brakhage A.A."/>
            <person name="Braus G.H."/>
            <person name="Fischer R."/>
            <person name="Frisvad J.C."/>
            <person name="Goldman G.H."/>
            <person name="Houbraken J."/>
            <person name="Oakley B."/>
            <person name="Pocsi I."/>
            <person name="Scazzocchio C."/>
            <person name="Seiboth B."/>
            <person name="vanKuyk P.A."/>
            <person name="Wortman J."/>
            <person name="Dyer P.S."/>
            <person name="Grigoriev I.V."/>
        </authorList>
    </citation>
    <scope>NUCLEOTIDE SEQUENCE [LARGE SCALE GENOMIC DNA]</scope>
    <source>
        <strain evidence="2">DTO 134E9</strain>
    </source>
</reference>
<accession>A0A1L9S120</accession>
<keyword evidence="2" id="KW-1185">Reference proteome</keyword>
<dbReference type="STRING" id="1073089.A0A1L9S120"/>
<evidence type="ECO:0000313" key="2">
    <source>
        <dbReference type="Proteomes" id="UP000184383"/>
    </source>
</evidence>
<dbReference type="EMBL" id="KV878209">
    <property type="protein sequence ID" value="OJJ40869.1"/>
    <property type="molecule type" value="Genomic_DNA"/>
</dbReference>
<evidence type="ECO:0000313" key="1">
    <source>
        <dbReference type="EMBL" id="OJJ40869.1"/>
    </source>
</evidence>
<proteinExistence type="predicted"/>
<sequence>MAYLTNPDISTLLQQYPPDRANKIQLSGIWAKIIRFVFSSQVDYIFAPIEVDDEDAAVSINLFNATGPYRNELLLTLTSRDDSGFETIESIWEYEFTIIKDALAAASENTLGTRVVFGAVVVGEYVRFVLHGPPGLMQMYGCVPRGRLHVIRDASIIEACLEKIRTHGLFTSDKQAQRQREYLKQWHSLTWQFDEIVQREIFLLEQRVKLRDFIHDEGPSDERNERVCMIDDELKEMKPRLFENAQQFAELRSQNPGGILVKQYARLSELERWRLHQKECSDRLGCCARRCGCCETPRRCPANQRRRMSVERTGPSHCTVECGCCKRWRAIQGPDTDDLVEVREGA</sequence>
<gene>
    <name evidence="1" type="ORF">ASPWEDRAFT_166923</name>
</gene>
<dbReference type="RefSeq" id="XP_040694545.1">
    <property type="nucleotide sequence ID" value="XM_040830082.1"/>
</dbReference>
<dbReference type="GeneID" id="63745930"/>
<name>A0A1L9S120_ASPWE</name>
<organism evidence="1 2">
    <name type="scientific">Aspergillus wentii DTO 134E9</name>
    <dbReference type="NCBI Taxonomy" id="1073089"/>
    <lineage>
        <taxon>Eukaryota</taxon>
        <taxon>Fungi</taxon>
        <taxon>Dikarya</taxon>
        <taxon>Ascomycota</taxon>
        <taxon>Pezizomycotina</taxon>
        <taxon>Eurotiomycetes</taxon>
        <taxon>Eurotiomycetidae</taxon>
        <taxon>Eurotiales</taxon>
        <taxon>Aspergillaceae</taxon>
        <taxon>Aspergillus</taxon>
        <taxon>Aspergillus subgen. Cremei</taxon>
    </lineage>
</organism>
<dbReference type="VEuPathDB" id="FungiDB:ASPWEDRAFT_166923"/>